<dbReference type="GO" id="GO:0006004">
    <property type="term" value="P:fucose metabolic process"/>
    <property type="evidence" value="ECO:0007669"/>
    <property type="project" value="UniProtKB-KW"/>
</dbReference>
<keyword evidence="3" id="KW-0119">Carbohydrate metabolism</keyword>
<gene>
    <name evidence="6" type="ORF">MVEN_02236400</name>
</gene>
<keyword evidence="5" id="KW-0472">Membrane</keyword>
<evidence type="ECO:0000256" key="3">
    <source>
        <dbReference type="ARBA" id="ARBA00023277"/>
    </source>
</evidence>
<reference evidence="6" key="1">
    <citation type="submission" date="2020-05" db="EMBL/GenBank/DDBJ databases">
        <title>Mycena genomes resolve the evolution of fungal bioluminescence.</title>
        <authorList>
            <person name="Tsai I.J."/>
        </authorList>
    </citation>
    <scope>NUCLEOTIDE SEQUENCE</scope>
    <source>
        <strain evidence="6">CCC161011</strain>
    </source>
</reference>
<keyword evidence="2" id="KW-0294">Fucose metabolism</keyword>
<evidence type="ECO:0000256" key="4">
    <source>
        <dbReference type="SAM" id="MobiDB-lite"/>
    </source>
</evidence>
<dbReference type="OrthoDB" id="2559662at2759"/>
<dbReference type="Gene3D" id="3.40.50.11350">
    <property type="match status" value="1"/>
</dbReference>
<proteinExistence type="predicted"/>
<evidence type="ECO:0000256" key="5">
    <source>
        <dbReference type="SAM" id="Phobius"/>
    </source>
</evidence>
<feature type="region of interest" description="Disordered" evidence="4">
    <location>
        <begin position="75"/>
        <end position="132"/>
    </location>
</feature>
<dbReference type="AlphaFoldDB" id="A0A8H6X7T5"/>
<dbReference type="GO" id="GO:0016740">
    <property type="term" value="F:transferase activity"/>
    <property type="evidence" value="ECO:0007669"/>
    <property type="project" value="UniProtKB-KW"/>
</dbReference>
<dbReference type="CDD" id="cd11296">
    <property type="entry name" value="O-FucT_like"/>
    <property type="match status" value="1"/>
</dbReference>
<evidence type="ECO:0000313" key="7">
    <source>
        <dbReference type="Proteomes" id="UP000620124"/>
    </source>
</evidence>
<feature type="compositionally biased region" description="Polar residues" evidence="4">
    <location>
        <begin position="75"/>
        <end position="91"/>
    </location>
</feature>
<keyword evidence="5" id="KW-0812">Transmembrane</keyword>
<dbReference type="InterPro" id="IPR019378">
    <property type="entry name" value="GDP-Fuc_O-FucTrfase"/>
</dbReference>
<name>A0A8H6X7T5_9AGAR</name>
<keyword evidence="7" id="KW-1185">Reference proteome</keyword>
<sequence length="537" mass="60552">MNLVKWRTSQNSNIAEKYEPLPGDSQLPGPTTRARLVLKKTRLKSMMSVLAAVVVLWTLAYTTFTANYNRFYCQRSPTSPNSKPSGQSTATYGPGLWTSPTPAQHQPPSAILTEDNVDPGPSAASGDPPRYKKYHEQERNLPQHNMSLPYPDGSHAKFLWVHSHGWSRFGWGDYMQEMILNTYLAYAAQRAYVFDSYTLEREGPEVGSWNGRPTPARIPLSAFISGPIVGGLMRDKDIPRAVSREYYYSACPESERVIFDARKIQDRLDSDATVNQIVDRWVAELRSIQSPCVELARSSPTLFGYEITTSKRVLDLFPALSKSPILSGFGWSPLVLEGFYDNFKHFASSWDFDDAPLLRETWTTPLRGLLVLHIRHGGNETSESCRDAYLNSVSFMGFNSFPGLPDKYSPPKVDQSHSMSEITRKHCLPSIPEVVQKVLGVNAPHINRVYVMTNAPRPWLEELKAALRTVHDWANGIATSHDLKFSSEGRFVAEALDMHVAQRAERFIGNGFSSFTSDVVMLRMHNQDLRPSDTHFW</sequence>
<evidence type="ECO:0000313" key="6">
    <source>
        <dbReference type="EMBL" id="KAF7335804.1"/>
    </source>
</evidence>
<organism evidence="6 7">
    <name type="scientific">Mycena venus</name>
    <dbReference type="NCBI Taxonomy" id="2733690"/>
    <lineage>
        <taxon>Eukaryota</taxon>
        <taxon>Fungi</taxon>
        <taxon>Dikarya</taxon>
        <taxon>Basidiomycota</taxon>
        <taxon>Agaricomycotina</taxon>
        <taxon>Agaricomycetes</taxon>
        <taxon>Agaricomycetidae</taxon>
        <taxon>Agaricales</taxon>
        <taxon>Marasmiineae</taxon>
        <taxon>Mycenaceae</taxon>
        <taxon>Mycena</taxon>
    </lineage>
</organism>
<feature type="transmembrane region" description="Helical" evidence="5">
    <location>
        <begin position="45"/>
        <end position="64"/>
    </location>
</feature>
<evidence type="ECO:0000256" key="2">
    <source>
        <dbReference type="ARBA" id="ARBA00023253"/>
    </source>
</evidence>
<feature type="compositionally biased region" description="Polar residues" evidence="4">
    <location>
        <begin position="98"/>
        <end position="107"/>
    </location>
</feature>
<keyword evidence="1" id="KW-0808">Transferase</keyword>
<dbReference type="Pfam" id="PF10250">
    <property type="entry name" value="O-FucT"/>
    <property type="match status" value="1"/>
</dbReference>
<protein>
    <submittedName>
        <fullName evidence="6">Uncharacterized protein</fullName>
    </submittedName>
</protein>
<evidence type="ECO:0000256" key="1">
    <source>
        <dbReference type="ARBA" id="ARBA00022679"/>
    </source>
</evidence>
<accession>A0A8H6X7T5</accession>
<dbReference type="Proteomes" id="UP000620124">
    <property type="component" value="Unassembled WGS sequence"/>
</dbReference>
<dbReference type="EMBL" id="JACAZI010000024">
    <property type="protein sequence ID" value="KAF7335804.1"/>
    <property type="molecule type" value="Genomic_DNA"/>
</dbReference>
<keyword evidence="5" id="KW-1133">Transmembrane helix</keyword>
<comment type="caution">
    <text evidence="6">The sequence shown here is derived from an EMBL/GenBank/DDBJ whole genome shotgun (WGS) entry which is preliminary data.</text>
</comment>